<dbReference type="GO" id="GO:0007098">
    <property type="term" value="P:centrosome cycle"/>
    <property type="evidence" value="ECO:0007669"/>
    <property type="project" value="TreeGrafter"/>
</dbReference>
<feature type="region of interest" description="Disordered" evidence="14">
    <location>
        <begin position="715"/>
        <end position="735"/>
    </location>
</feature>
<dbReference type="InterPro" id="IPR001478">
    <property type="entry name" value="PDZ"/>
</dbReference>
<dbReference type="GO" id="GO:0051287">
    <property type="term" value="F:NAD binding"/>
    <property type="evidence" value="ECO:0007669"/>
    <property type="project" value="InterPro"/>
</dbReference>
<evidence type="ECO:0000313" key="18">
    <source>
        <dbReference type="Proteomes" id="UP001152622"/>
    </source>
</evidence>
<dbReference type="PROSITE" id="PS50106">
    <property type="entry name" value="PDZ"/>
    <property type="match status" value="1"/>
</dbReference>
<dbReference type="AlphaFoldDB" id="A0A9Q1FAX1"/>
<reference evidence="17" key="1">
    <citation type="journal article" date="2023" name="Science">
        <title>Genome structures resolve the early diversification of teleost fishes.</title>
        <authorList>
            <person name="Parey E."/>
            <person name="Louis A."/>
            <person name="Montfort J."/>
            <person name="Bouchez O."/>
            <person name="Roques C."/>
            <person name="Iampietro C."/>
            <person name="Lluch J."/>
            <person name="Castinel A."/>
            <person name="Donnadieu C."/>
            <person name="Desvignes T."/>
            <person name="Floi Bucao C."/>
            <person name="Jouanno E."/>
            <person name="Wen M."/>
            <person name="Mejri S."/>
            <person name="Dirks R."/>
            <person name="Jansen H."/>
            <person name="Henkel C."/>
            <person name="Chen W.J."/>
            <person name="Zahm M."/>
            <person name="Cabau C."/>
            <person name="Klopp C."/>
            <person name="Thompson A.W."/>
            <person name="Robinson-Rechavi M."/>
            <person name="Braasch I."/>
            <person name="Lecointre G."/>
            <person name="Bobe J."/>
            <person name="Postlethwait J.H."/>
            <person name="Berthelot C."/>
            <person name="Roest Crollius H."/>
            <person name="Guiguen Y."/>
        </authorList>
    </citation>
    <scope>NUCLEOTIDE SEQUENCE</scope>
    <source>
        <strain evidence="17">WJC10195</strain>
    </source>
</reference>
<keyword evidence="7" id="KW-0963">Cytoplasm</keyword>
<dbReference type="SUPFAM" id="SSF51735">
    <property type="entry name" value="NAD(P)-binding Rossmann-fold domains"/>
    <property type="match status" value="1"/>
</dbReference>
<evidence type="ECO:0000256" key="5">
    <source>
        <dbReference type="ARBA" id="ARBA00022427"/>
    </source>
</evidence>
<dbReference type="InterPro" id="IPR006140">
    <property type="entry name" value="D-isomer_DH_NAD-bd"/>
</dbReference>
<dbReference type="Gene3D" id="3.40.50.720">
    <property type="entry name" value="NAD(P)-binding Rossmann-like Domain"/>
    <property type="match status" value="2"/>
</dbReference>
<evidence type="ECO:0000256" key="13">
    <source>
        <dbReference type="ARBA" id="ARBA00073306"/>
    </source>
</evidence>
<dbReference type="SUPFAM" id="SSF52283">
    <property type="entry name" value="Formate/glycerate dehydrogenase catalytic domain-like"/>
    <property type="match status" value="1"/>
</dbReference>
<evidence type="ECO:0000256" key="12">
    <source>
        <dbReference type="ARBA" id="ARBA00023306"/>
    </source>
</evidence>
<feature type="compositionally biased region" description="Acidic residues" evidence="14">
    <location>
        <begin position="726"/>
        <end position="735"/>
    </location>
</feature>
<evidence type="ECO:0000256" key="2">
    <source>
        <dbReference type="ARBA" id="ARBA00004435"/>
    </source>
</evidence>
<dbReference type="Gene3D" id="2.30.42.10">
    <property type="match status" value="1"/>
</dbReference>
<dbReference type="GO" id="GO:0051301">
    <property type="term" value="P:cell division"/>
    <property type="evidence" value="ECO:0007669"/>
    <property type="project" value="UniProtKB-KW"/>
</dbReference>
<evidence type="ECO:0000256" key="7">
    <source>
        <dbReference type="ARBA" id="ARBA00022490"/>
    </source>
</evidence>
<comment type="subcellular location">
    <subcellularLocation>
        <location evidence="2">Cell junction</location>
        <location evidence="2">Tight junction</location>
    </subcellularLocation>
    <subcellularLocation>
        <location evidence="1">Cell membrane</location>
    </subcellularLocation>
    <subcellularLocation>
        <location evidence="3">Cytoplasm</location>
    </subcellularLocation>
</comment>
<evidence type="ECO:0000256" key="6">
    <source>
        <dbReference type="ARBA" id="ARBA00022475"/>
    </source>
</evidence>
<dbReference type="Pfam" id="PF00595">
    <property type="entry name" value="PDZ"/>
    <property type="match status" value="1"/>
</dbReference>
<feature type="domain" description="PDZ" evidence="15">
    <location>
        <begin position="477"/>
        <end position="570"/>
    </location>
</feature>
<evidence type="ECO:0000259" key="15">
    <source>
        <dbReference type="PROSITE" id="PS50106"/>
    </source>
</evidence>
<dbReference type="InterPro" id="IPR053793">
    <property type="entry name" value="PB1-like"/>
</dbReference>
<evidence type="ECO:0000256" key="10">
    <source>
        <dbReference type="ARBA" id="ARBA00023002"/>
    </source>
</evidence>
<dbReference type="InterPro" id="IPR006139">
    <property type="entry name" value="D-isomer_2_OHA_DH_cat_dom"/>
</dbReference>
<evidence type="ECO:0000256" key="8">
    <source>
        <dbReference type="ARBA" id="ARBA00022618"/>
    </source>
</evidence>
<dbReference type="GO" id="GO:0005634">
    <property type="term" value="C:nucleus"/>
    <property type="evidence" value="ECO:0007669"/>
    <property type="project" value="TreeGrafter"/>
</dbReference>
<dbReference type="SMART" id="SM00666">
    <property type="entry name" value="PB1"/>
    <property type="match status" value="1"/>
</dbReference>
<dbReference type="PANTHER" id="PTHR14102:SF3">
    <property type="entry name" value="PARTITIONING DEFECTIVE 6 HOMOLOG GAMMA"/>
    <property type="match status" value="1"/>
</dbReference>
<dbReference type="GO" id="GO:0016616">
    <property type="term" value="F:oxidoreductase activity, acting on the CH-OH group of donors, NAD or NADP as acceptor"/>
    <property type="evidence" value="ECO:0007669"/>
    <property type="project" value="InterPro"/>
</dbReference>
<dbReference type="Pfam" id="PF00389">
    <property type="entry name" value="2-Hacid_dh"/>
    <property type="match status" value="1"/>
</dbReference>
<keyword evidence="10" id="KW-0560">Oxidoreductase</keyword>
<dbReference type="InterPro" id="IPR051741">
    <property type="entry name" value="PAR6_homolog"/>
</dbReference>
<keyword evidence="6" id="KW-1003">Cell membrane</keyword>
<dbReference type="PROSITE" id="PS51745">
    <property type="entry name" value="PB1"/>
    <property type="match status" value="1"/>
</dbReference>
<dbReference type="FunFam" id="3.10.20.90:FF:000031">
    <property type="entry name" value="Partitioning defective 6 homolog alpha"/>
    <property type="match status" value="1"/>
</dbReference>
<dbReference type="PROSITE" id="PS00065">
    <property type="entry name" value="D_2_HYDROXYACID_DH_1"/>
    <property type="match status" value="1"/>
</dbReference>
<feature type="compositionally biased region" description="Low complexity" evidence="14">
    <location>
        <begin position="632"/>
        <end position="643"/>
    </location>
</feature>
<comment type="similarity">
    <text evidence="4">Belongs to the PAR6 family.</text>
</comment>
<dbReference type="GO" id="GO:0016324">
    <property type="term" value="C:apical plasma membrane"/>
    <property type="evidence" value="ECO:0007669"/>
    <property type="project" value="TreeGrafter"/>
</dbReference>
<dbReference type="SUPFAM" id="SSF50156">
    <property type="entry name" value="PDZ domain-like"/>
    <property type="match status" value="1"/>
</dbReference>
<feature type="region of interest" description="Disordered" evidence="14">
    <location>
        <begin position="576"/>
        <end position="673"/>
    </location>
</feature>
<feature type="compositionally biased region" description="Acidic residues" evidence="14">
    <location>
        <begin position="610"/>
        <end position="620"/>
    </location>
</feature>
<evidence type="ECO:0000256" key="14">
    <source>
        <dbReference type="SAM" id="MobiDB-lite"/>
    </source>
</evidence>
<dbReference type="Pfam" id="PF00564">
    <property type="entry name" value="PB1"/>
    <property type="match status" value="1"/>
</dbReference>
<dbReference type="GO" id="GO:0005938">
    <property type="term" value="C:cell cortex"/>
    <property type="evidence" value="ECO:0007669"/>
    <property type="project" value="TreeGrafter"/>
</dbReference>
<dbReference type="Pfam" id="PF02826">
    <property type="entry name" value="2-Hacid_dh_C"/>
    <property type="match status" value="1"/>
</dbReference>
<keyword evidence="11" id="KW-0472">Membrane</keyword>
<evidence type="ECO:0000313" key="17">
    <source>
        <dbReference type="EMBL" id="KAJ8354343.1"/>
    </source>
</evidence>
<dbReference type="EMBL" id="JAINUF010000007">
    <property type="protein sequence ID" value="KAJ8354343.1"/>
    <property type="molecule type" value="Genomic_DNA"/>
</dbReference>
<dbReference type="Proteomes" id="UP001152622">
    <property type="component" value="Chromosome 7"/>
</dbReference>
<evidence type="ECO:0000256" key="9">
    <source>
        <dbReference type="ARBA" id="ARBA00022949"/>
    </source>
</evidence>
<dbReference type="FunFam" id="2.30.42.10:FF:000030">
    <property type="entry name" value="Partitioning defective 6 homolog beta"/>
    <property type="match status" value="1"/>
</dbReference>
<evidence type="ECO:0000256" key="4">
    <source>
        <dbReference type="ARBA" id="ARBA00008625"/>
    </source>
</evidence>
<dbReference type="InterPro" id="IPR029752">
    <property type="entry name" value="D-isomer_DH_CS1"/>
</dbReference>
<organism evidence="17 18">
    <name type="scientific">Synaphobranchus kaupii</name>
    <name type="common">Kaup's arrowtooth eel</name>
    <dbReference type="NCBI Taxonomy" id="118154"/>
    <lineage>
        <taxon>Eukaryota</taxon>
        <taxon>Metazoa</taxon>
        <taxon>Chordata</taxon>
        <taxon>Craniata</taxon>
        <taxon>Vertebrata</taxon>
        <taxon>Euteleostomi</taxon>
        <taxon>Actinopterygii</taxon>
        <taxon>Neopterygii</taxon>
        <taxon>Teleostei</taxon>
        <taxon>Anguilliformes</taxon>
        <taxon>Synaphobranchidae</taxon>
        <taxon>Synaphobranchus</taxon>
    </lineage>
</organism>
<feature type="domain" description="PB1" evidence="16">
    <location>
        <begin position="328"/>
        <end position="417"/>
    </location>
</feature>
<sequence length="735" mass="80533">MELPTTVGTGTVWIRSKAVRLIHTTEKPCILAHLGVPGIYRSLTPLIEKYFTIISNEELFQNRERFADQIRAVFLWNNTPKVDCSLLQLLPNLKVVVSGGVGVDHLDIPMINSFGVKVCNTPEVVDNATADIGMALMLASARKLIYGHNFSHFHEDDDLPESSMGTDVSGATLGIIGMGRIGYRIAKRAQAFEMRILYHNRNRREEEDERAVGAQYCEKMEELLQQSDFVMVVVNLSPQTHKLIGARELAMMKPTGTLINISRGLVVDQDALIDSLQRGVIRAAALDVTYPEPLPRGHALLSLPNVIVLPHMGTHTVETTRLMLERMATNALAALSGAQPPDEFGAEFRRFSVDRSKPGKFEDFYTLVLTLHQLANMEVVIGYADVHGDLLPINNDDNFCKAVTSAHPLLRVFIQRQEEVDYSDFGGNTLARRKKAVVMLRNDVARKHPQIRIGVPQDFRPVSSIIDVDILPKSHRRVRLYRHGSDKPLGFYIRDGTSMRVTNHGLEKVPGIFISRMVPGGLAESTGLLAINDEVLEVNGIEVMGKSLDQVTDMMIANSHNLIITVKPVNQRNNILRGSRMSGSSGRSTDSSGSAGHLGLGAGPGGLAADELESDEESDVVIERSLKRPSRRSTASTASIASRGHNHAPPSSIHRPASAVISSSASFHSQPSLNGTANGSLSFKAHRDPAYRSSPALRESNNSLHHILHSLRTDPRHSLAMPSGGVEEDGTVITL</sequence>
<dbReference type="InterPro" id="IPR036291">
    <property type="entry name" value="NAD(P)-bd_dom_sf"/>
</dbReference>
<dbReference type="GO" id="GO:0007163">
    <property type="term" value="P:establishment or maintenance of cell polarity"/>
    <property type="evidence" value="ECO:0007669"/>
    <property type="project" value="TreeGrafter"/>
</dbReference>
<dbReference type="GO" id="GO:0060341">
    <property type="term" value="P:regulation of cellular localization"/>
    <property type="evidence" value="ECO:0007669"/>
    <property type="project" value="TreeGrafter"/>
</dbReference>
<dbReference type="InterPro" id="IPR034868">
    <property type="entry name" value="PB1_Par6"/>
</dbReference>
<protein>
    <recommendedName>
        <fullName evidence="13">Glyoxylate reductase/hydroxypyruvate reductase</fullName>
    </recommendedName>
</protein>
<feature type="compositionally biased region" description="Gly residues" evidence="14">
    <location>
        <begin position="596"/>
        <end position="606"/>
    </location>
</feature>
<keyword evidence="18" id="KW-1185">Reference proteome</keyword>
<comment type="caution">
    <text evidence="17">The sequence shown here is derived from an EMBL/GenBank/DDBJ whole genome shotgun (WGS) entry which is preliminary data.</text>
</comment>
<proteinExistence type="inferred from homology"/>
<evidence type="ECO:0000259" key="16">
    <source>
        <dbReference type="PROSITE" id="PS51745"/>
    </source>
</evidence>
<dbReference type="InterPro" id="IPR000270">
    <property type="entry name" value="PB1_dom"/>
</dbReference>
<gene>
    <name evidence="17" type="ORF">SKAU_G00219100</name>
</gene>
<evidence type="ECO:0000256" key="1">
    <source>
        <dbReference type="ARBA" id="ARBA00004236"/>
    </source>
</evidence>
<dbReference type="Gene3D" id="3.10.20.90">
    <property type="entry name" value="Phosphatidylinositol 3-kinase Catalytic Subunit, Chain A, domain 1"/>
    <property type="match status" value="1"/>
</dbReference>
<evidence type="ECO:0000256" key="3">
    <source>
        <dbReference type="ARBA" id="ARBA00004496"/>
    </source>
</evidence>
<dbReference type="GO" id="GO:0005923">
    <property type="term" value="C:bicellular tight junction"/>
    <property type="evidence" value="ECO:0007669"/>
    <property type="project" value="UniProtKB-SubCell"/>
</dbReference>
<dbReference type="InterPro" id="IPR036034">
    <property type="entry name" value="PDZ_sf"/>
</dbReference>
<keyword evidence="12" id="KW-0131">Cell cycle</keyword>
<accession>A0A9Q1FAX1</accession>
<dbReference type="FunFam" id="3.40.50.720:FF:000026">
    <property type="entry name" value="Glyoxylate/hydroxypyruvate reductase B"/>
    <property type="match status" value="1"/>
</dbReference>
<dbReference type="CDD" id="cd06718">
    <property type="entry name" value="PDZ_Par6-like"/>
    <property type="match status" value="1"/>
</dbReference>
<dbReference type="CDD" id="cd06403">
    <property type="entry name" value="PB1_Par6"/>
    <property type="match status" value="1"/>
</dbReference>
<feature type="compositionally biased region" description="Low complexity" evidence="14">
    <location>
        <begin position="577"/>
        <end position="595"/>
    </location>
</feature>
<evidence type="ECO:0000256" key="11">
    <source>
        <dbReference type="ARBA" id="ARBA00023136"/>
    </source>
</evidence>
<name>A0A9Q1FAX1_SYNKA</name>
<dbReference type="PANTHER" id="PTHR14102">
    <property type="entry name" value="PAR-6-RELATED"/>
    <property type="match status" value="1"/>
</dbReference>
<dbReference type="SUPFAM" id="SSF54277">
    <property type="entry name" value="CAD &amp; PB1 domains"/>
    <property type="match status" value="1"/>
</dbReference>
<keyword evidence="5" id="KW-0796">Tight junction</keyword>
<dbReference type="OrthoDB" id="298012at2759"/>
<dbReference type="SMART" id="SM00228">
    <property type="entry name" value="PDZ"/>
    <property type="match status" value="1"/>
</dbReference>
<feature type="compositionally biased region" description="Low complexity" evidence="14">
    <location>
        <begin position="657"/>
        <end position="669"/>
    </location>
</feature>
<keyword evidence="9" id="KW-0965">Cell junction</keyword>
<keyword evidence="8" id="KW-0132">Cell division</keyword>